<protein>
    <submittedName>
        <fullName evidence="2">Uncharacterized protein</fullName>
    </submittedName>
</protein>
<comment type="caution">
    <text evidence="2">The sequence shown here is derived from an EMBL/GenBank/DDBJ whole genome shotgun (WGS) entry which is preliminary data.</text>
</comment>
<dbReference type="EMBL" id="JASSZA010000001">
    <property type="protein sequence ID" value="KAK2121308.1"/>
    <property type="molecule type" value="Genomic_DNA"/>
</dbReference>
<dbReference type="Proteomes" id="UP001266305">
    <property type="component" value="Unassembled WGS sequence"/>
</dbReference>
<evidence type="ECO:0000256" key="1">
    <source>
        <dbReference type="SAM" id="MobiDB-lite"/>
    </source>
</evidence>
<gene>
    <name evidence="2" type="ORF">P7K49_002694</name>
</gene>
<proteinExistence type="predicted"/>
<evidence type="ECO:0000313" key="2">
    <source>
        <dbReference type="EMBL" id="KAK2121308.1"/>
    </source>
</evidence>
<evidence type="ECO:0000313" key="3">
    <source>
        <dbReference type="Proteomes" id="UP001266305"/>
    </source>
</evidence>
<feature type="non-terminal residue" evidence="2">
    <location>
        <position position="1"/>
    </location>
</feature>
<organism evidence="2 3">
    <name type="scientific">Saguinus oedipus</name>
    <name type="common">Cotton-top tamarin</name>
    <name type="synonym">Oedipomidas oedipus</name>
    <dbReference type="NCBI Taxonomy" id="9490"/>
    <lineage>
        <taxon>Eukaryota</taxon>
        <taxon>Metazoa</taxon>
        <taxon>Chordata</taxon>
        <taxon>Craniata</taxon>
        <taxon>Vertebrata</taxon>
        <taxon>Euteleostomi</taxon>
        <taxon>Mammalia</taxon>
        <taxon>Eutheria</taxon>
        <taxon>Euarchontoglires</taxon>
        <taxon>Primates</taxon>
        <taxon>Haplorrhini</taxon>
        <taxon>Platyrrhini</taxon>
        <taxon>Cebidae</taxon>
        <taxon>Callitrichinae</taxon>
        <taxon>Saguinus</taxon>
    </lineage>
</organism>
<keyword evidence="3" id="KW-1185">Reference proteome</keyword>
<feature type="region of interest" description="Disordered" evidence="1">
    <location>
        <begin position="1"/>
        <end position="28"/>
    </location>
</feature>
<name>A0ABQ9WI12_SAGOE</name>
<accession>A0ABQ9WI12</accession>
<sequence>GDTVVGKTPEAAPCGGRWQPPPPGSRRRGTWLTHIGTRSGNFSAEHDEACFADFKEKKRKLGPLYGWVASPEAKFKMERPQVNVPSFPFSLHPRHSL</sequence>
<reference evidence="2 3" key="1">
    <citation type="submission" date="2023-05" db="EMBL/GenBank/DDBJ databases">
        <title>B98-5 Cell Line De Novo Hybrid Assembly: An Optical Mapping Approach.</title>
        <authorList>
            <person name="Kananen K."/>
            <person name="Auerbach J.A."/>
            <person name="Kautto E."/>
            <person name="Blachly J.S."/>
        </authorList>
    </citation>
    <scope>NUCLEOTIDE SEQUENCE [LARGE SCALE GENOMIC DNA]</scope>
    <source>
        <strain evidence="2">B95-8</strain>
        <tissue evidence="2">Cell line</tissue>
    </source>
</reference>